<keyword evidence="7" id="KW-1185">Reference proteome</keyword>
<evidence type="ECO:0000256" key="1">
    <source>
        <dbReference type="ARBA" id="ARBA00023157"/>
    </source>
</evidence>
<dbReference type="InterPro" id="IPR051218">
    <property type="entry name" value="Sec_MonoDiacylglyc_Lipase"/>
</dbReference>
<evidence type="ECO:0000256" key="3">
    <source>
        <dbReference type="ARBA" id="ARBA00047591"/>
    </source>
</evidence>
<dbReference type="OrthoDB" id="426718at2759"/>
<evidence type="ECO:0000256" key="4">
    <source>
        <dbReference type="ARBA" id="ARBA00048461"/>
    </source>
</evidence>
<name>A0A5N5QRY9_9AGAM</name>
<dbReference type="Gene3D" id="3.40.50.1820">
    <property type="entry name" value="alpha/beta hydrolase"/>
    <property type="match status" value="1"/>
</dbReference>
<proteinExistence type="inferred from homology"/>
<comment type="similarity">
    <text evidence="2">Belongs to the AB hydrolase superfamily. Lipase family. Class 3 subfamily.</text>
</comment>
<comment type="catalytic activity">
    <reaction evidence="4">
        <text>a monoacylglycerol + H2O = glycerol + a fatty acid + H(+)</text>
        <dbReference type="Rhea" id="RHEA:15245"/>
        <dbReference type="ChEBI" id="CHEBI:15377"/>
        <dbReference type="ChEBI" id="CHEBI:15378"/>
        <dbReference type="ChEBI" id="CHEBI:17408"/>
        <dbReference type="ChEBI" id="CHEBI:17754"/>
        <dbReference type="ChEBI" id="CHEBI:28868"/>
    </reaction>
</comment>
<dbReference type="GO" id="GO:0006629">
    <property type="term" value="P:lipid metabolic process"/>
    <property type="evidence" value="ECO:0007669"/>
    <property type="project" value="InterPro"/>
</dbReference>
<dbReference type="InterPro" id="IPR029058">
    <property type="entry name" value="AB_hydrolase_fold"/>
</dbReference>
<reference evidence="6 7" key="1">
    <citation type="journal article" date="2019" name="Fungal Biol. Biotechnol.">
        <title>Draft genome sequence of fastidious pathogen Ceratobasidium theobromae, which causes vascular-streak dieback in Theobroma cacao.</title>
        <authorList>
            <person name="Ali S.S."/>
            <person name="Asman A."/>
            <person name="Shao J."/>
            <person name="Firmansyah A.P."/>
            <person name="Susilo A.W."/>
            <person name="Rosmana A."/>
            <person name="McMahon P."/>
            <person name="Junaid M."/>
            <person name="Guest D."/>
            <person name="Kheng T.Y."/>
            <person name="Meinhardt L.W."/>
            <person name="Bailey B.A."/>
        </authorList>
    </citation>
    <scope>NUCLEOTIDE SEQUENCE [LARGE SCALE GENOMIC DNA]</scope>
    <source>
        <strain evidence="6 7">CT2</strain>
    </source>
</reference>
<sequence>MNGSPKPHIVRNPAKRIGVVHPESCQADPVKDFQVYASGGDGGIIQFWYVGWWPSGQSIIVAHQGTELNNTFAVLTDLALLPVPLNPKLFPGAPLLATAHIGFQAAHARTAEIVLKTVNTIIAEKGATKVVTVGHSLGGALALLDGLYLRLNLPSQVDVSTRTLGQPRVGNDVFANFVDQKLPDLVRISNKRDLVPVVPPDTQVEKNISMHKAPGMLVQVFALPDVNININA</sequence>
<evidence type="ECO:0000259" key="5">
    <source>
        <dbReference type="Pfam" id="PF01764"/>
    </source>
</evidence>
<dbReference type="CDD" id="cd00519">
    <property type="entry name" value="Lipase_3"/>
    <property type="match status" value="1"/>
</dbReference>
<keyword evidence="1" id="KW-1015">Disulfide bond</keyword>
<organism evidence="6 7">
    <name type="scientific">Ceratobasidium theobromae</name>
    <dbReference type="NCBI Taxonomy" id="1582974"/>
    <lineage>
        <taxon>Eukaryota</taxon>
        <taxon>Fungi</taxon>
        <taxon>Dikarya</taxon>
        <taxon>Basidiomycota</taxon>
        <taxon>Agaricomycotina</taxon>
        <taxon>Agaricomycetes</taxon>
        <taxon>Cantharellales</taxon>
        <taxon>Ceratobasidiaceae</taxon>
        <taxon>Ceratobasidium</taxon>
    </lineage>
</organism>
<dbReference type="SUPFAM" id="SSF53474">
    <property type="entry name" value="alpha/beta-Hydrolases"/>
    <property type="match status" value="1"/>
</dbReference>
<protein>
    <submittedName>
        <fullName evidence="6">Lipase</fullName>
    </submittedName>
</protein>
<comment type="caution">
    <text evidence="6">The sequence shown here is derived from an EMBL/GenBank/DDBJ whole genome shotgun (WGS) entry which is preliminary data.</text>
</comment>
<dbReference type="PANTHER" id="PTHR45856">
    <property type="entry name" value="ALPHA/BETA-HYDROLASES SUPERFAMILY PROTEIN"/>
    <property type="match status" value="1"/>
</dbReference>
<evidence type="ECO:0000313" key="6">
    <source>
        <dbReference type="EMBL" id="KAB5594474.1"/>
    </source>
</evidence>
<gene>
    <name evidence="6" type="ORF">CTheo_2105</name>
</gene>
<evidence type="ECO:0000256" key="2">
    <source>
        <dbReference type="ARBA" id="ARBA00043996"/>
    </source>
</evidence>
<dbReference type="PANTHER" id="PTHR45856:SF25">
    <property type="entry name" value="FUNGAL LIPASE-LIKE DOMAIN-CONTAINING PROTEIN"/>
    <property type="match status" value="1"/>
</dbReference>
<comment type="catalytic activity">
    <reaction evidence="3">
        <text>a diacylglycerol + H2O = a monoacylglycerol + a fatty acid + H(+)</text>
        <dbReference type="Rhea" id="RHEA:32731"/>
        <dbReference type="ChEBI" id="CHEBI:15377"/>
        <dbReference type="ChEBI" id="CHEBI:15378"/>
        <dbReference type="ChEBI" id="CHEBI:17408"/>
        <dbReference type="ChEBI" id="CHEBI:18035"/>
        <dbReference type="ChEBI" id="CHEBI:28868"/>
    </reaction>
</comment>
<evidence type="ECO:0000313" key="7">
    <source>
        <dbReference type="Proteomes" id="UP000383932"/>
    </source>
</evidence>
<dbReference type="AlphaFoldDB" id="A0A5N5QRY9"/>
<dbReference type="Proteomes" id="UP000383932">
    <property type="component" value="Unassembled WGS sequence"/>
</dbReference>
<feature type="domain" description="Fungal lipase-type" evidence="5">
    <location>
        <begin position="61"/>
        <end position="201"/>
    </location>
</feature>
<dbReference type="InterPro" id="IPR002921">
    <property type="entry name" value="Fungal_lipase-type"/>
</dbReference>
<dbReference type="EMBL" id="SSOP01000020">
    <property type="protein sequence ID" value="KAB5594474.1"/>
    <property type="molecule type" value="Genomic_DNA"/>
</dbReference>
<dbReference type="Pfam" id="PF01764">
    <property type="entry name" value="Lipase_3"/>
    <property type="match status" value="1"/>
</dbReference>
<accession>A0A5N5QRY9</accession>